<dbReference type="RefSeq" id="WP_346189503.1">
    <property type="nucleotide sequence ID" value="NZ_BAABRL010000010.1"/>
</dbReference>
<evidence type="ECO:0000313" key="1">
    <source>
        <dbReference type="EMBL" id="GAA5496912.1"/>
    </source>
</evidence>
<accession>A0ABP9V8F0</accession>
<comment type="caution">
    <text evidence="1">The sequence shown here is derived from an EMBL/GenBank/DDBJ whole genome shotgun (WGS) entry which is preliminary data.</text>
</comment>
<sequence>MNQAGLWLAICIAVFLSSSCQKKPKANSPEESQENRVRTQQTLPKFEQVNSPKGDARTVQTRFSSLIERANEKDIGPKLLQEVTSLISEGETLSEIELHHLYALVKSVSRISPDLAEQIVLSVDLTISSYPDELVYELIHYIRPPFLQLDSGLASLESTRSRTTLLADVATKVPFEDFPRMIERVNDIPDISNTMLLCFYQELFRSKGIRANDLDNAINMLSQIEHEYEFYARLGLRVRLNELKESGEIGPDSSAVLIELLEGPPSPAPSHRQR</sequence>
<evidence type="ECO:0000313" key="2">
    <source>
        <dbReference type="Proteomes" id="UP001424741"/>
    </source>
</evidence>
<gene>
    <name evidence="1" type="ORF">Rhal01_03100</name>
</gene>
<dbReference type="Proteomes" id="UP001424741">
    <property type="component" value="Unassembled WGS sequence"/>
</dbReference>
<name>A0ABP9V8F0_9BACT</name>
<organism evidence="1 2">
    <name type="scientific">Rubritalea halochordaticola</name>
    <dbReference type="NCBI Taxonomy" id="714537"/>
    <lineage>
        <taxon>Bacteria</taxon>
        <taxon>Pseudomonadati</taxon>
        <taxon>Verrucomicrobiota</taxon>
        <taxon>Verrucomicrobiia</taxon>
        <taxon>Verrucomicrobiales</taxon>
        <taxon>Rubritaleaceae</taxon>
        <taxon>Rubritalea</taxon>
    </lineage>
</organism>
<dbReference type="EMBL" id="BAABRL010000010">
    <property type="protein sequence ID" value="GAA5496912.1"/>
    <property type="molecule type" value="Genomic_DNA"/>
</dbReference>
<proteinExistence type="predicted"/>
<protein>
    <submittedName>
        <fullName evidence="1">Uncharacterized protein</fullName>
    </submittedName>
</protein>
<reference evidence="1 2" key="1">
    <citation type="submission" date="2024-02" db="EMBL/GenBank/DDBJ databases">
        <title>Rubritalea halochordaticola NBRC 107102.</title>
        <authorList>
            <person name="Ichikawa N."/>
            <person name="Katano-Makiyama Y."/>
            <person name="Hidaka K."/>
        </authorList>
    </citation>
    <scope>NUCLEOTIDE SEQUENCE [LARGE SCALE GENOMIC DNA]</scope>
    <source>
        <strain evidence="1 2">NBRC 107102</strain>
    </source>
</reference>
<keyword evidence="2" id="KW-1185">Reference proteome</keyword>